<dbReference type="PROSITE" id="PS00217">
    <property type="entry name" value="SUGAR_TRANSPORT_2"/>
    <property type="match status" value="1"/>
</dbReference>
<dbReference type="Proteomes" id="UP000770661">
    <property type="component" value="Unassembled WGS sequence"/>
</dbReference>
<feature type="signal peptide" evidence="6">
    <location>
        <begin position="1"/>
        <end position="16"/>
    </location>
</feature>
<keyword evidence="6" id="KW-0732">Signal</keyword>
<dbReference type="GO" id="GO:0016020">
    <property type="term" value="C:membrane"/>
    <property type="evidence" value="ECO:0007669"/>
    <property type="project" value="UniProtKB-SubCell"/>
</dbReference>
<evidence type="ECO:0000313" key="8">
    <source>
        <dbReference type="EMBL" id="KAG0719000.1"/>
    </source>
</evidence>
<sequence>MGRLMLLLLLPKAALPNVDESLACSLLHVGAMAGSLMGGILIIYLGQRGTLLLAIPFCLVLWLSMSFTSAVWVLLLLRALLGITQGIIGNASTNYLAEVTQSEIRGRLMTFLDIGRQSGILLYSC</sequence>
<dbReference type="Gene3D" id="1.20.1250.20">
    <property type="entry name" value="MFS general substrate transporter like domains"/>
    <property type="match status" value="1"/>
</dbReference>
<gene>
    <name evidence="8" type="ORF">GWK47_051382</name>
</gene>
<dbReference type="GO" id="GO:0022857">
    <property type="term" value="F:transmembrane transporter activity"/>
    <property type="evidence" value="ECO:0007669"/>
    <property type="project" value="InterPro"/>
</dbReference>
<evidence type="ECO:0000256" key="1">
    <source>
        <dbReference type="ARBA" id="ARBA00004141"/>
    </source>
</evidence>
<dbReference type="InterPro" id="IPR005828">
    <property type="entry name" value="MFS_sugar_transport-like"/>
</dbReference>
<reference evidence="8" key="1">
    <citation type="submission" date="2020-07" db="EMBL/GenBank/DDBJ databases">
        <title>The High-quality genome of the commercially important snow crab, Chionoecetes opilio.</title>
        <authorList>
            <person name="Jeong J.-H."/>
            <person name="Ryu S."/>
        </authorList>
    </citation>
    <scope>NUCLEOTIDE SEQUENCE</scope>
    <source>
        <strain evidence="8">MADBK_172401_WGS</strain>
        <tissue evidence="8">Digestive gland</tissue>
    </source>
</reference>
<evidence type="ECO:0000259" key="7">
    <source>
        <dbReference type="PROSITE" id="PS50850"/>
    </source>
</evidence>
<dbReference type="PROSITE" id="PS50850">
    <property type="entry name" value="MFS"/>
    <property type="match status" value="1"/>
</dbReference>
<keyword evidence="8" id="KW-0762">Sugar transport</keyword>
<evidence type="ECO:0000256" key="3">
    <source>
        <dbReference type="ARBA" id="ARBA00022989"/>
    </source>
</evidence>
<dbReference type="InterPro" id="IPR050549">
    <property type="entry name" value="MFS_Trehalose_Transporter"/>
</dbReference>
<dbReference type="AlphaFoldDB" id="A0A8J4YCV4"/>
<keyword evidence="2 5" id="KW-0812">Transmembrane</keyword>
<keyword evidence="8" id="KW-0813">Transport</keyword>
<dbReference type="EMBL" id="JACEEZ010015182">
    <property type="protein sequence ID" value="KAG0719000.1"/>
    <property type="molecule type" value="Genomic_DNA"/>
</dbReference>
<dbReference type="InterPro" id="IPR020846">
    <property type="entry name" value="MFS_dom"/>
</dbReference>
<dbReference type="PANTHER" id="PTHR48021">
    <property type="match status" value="1"/>
</dbReference>
<dbReference type="InterPro" id="IPR036259">
    <property type="entry name" value="MFS_trans_sf"/>
</dbReference>
<organism evidence="8 9">
    <name type="scientific">Chionoecetes opilio</name>
    <name type="common">Atlantic snow crab</name>
    <name type="synonym">Cancer opilio</name>
    <dbReference type="NCBI Taxonomy" id="41210"/>
    <lineage>
        <taxon>Eukaryota</taxon>
        <taxon>Metazoa</taxon>
        <taxon>Ecdysozoa</taxon>
        <taxon>Arthropoda</taxon>
        <taxon>Crustacea</taxon>
        <taxon>Multicrustacea</taxon>
        <taxon>Malacostraca</taxon>
        <taxon>Eumalacostraca</taxon>
        <taxon>Eucarida</taxon>
        <taxon>Decapoda</taxon>
        <taxon>Pleocyemata</taxon>
        <taxon>Brachyura</taxon>
        <taxon>Eubrachyura</taxon>
        <taxon>Majoidea</taxon>
        <taxon>Majidae</taxon>
        <taxon>Chionoecetes</taxon>
    </lineage>
</organism>
<evidence type="ECO:0000256" key="2">
    <source>
        <dbReference type="ARBA" id="ARBA00022692"/>
    </source>
</evidence>
<feature type="chain" id="PRO_5035262684" evidence="6">
    <location>
        <begin position="17"/>
        <end position="125"/>
    </location>
</feature>
<evidence type="ECO:0000256" key="5">
    <source>
        <dbReference type="SAM" id="Phobius"/>
    </source>
</evidence>
<comment type="caution">
    <text evidence="8">The sequence shown here is derived from an EMBL/GenBank/DDBJ whole genome shotgun (WGS) entry which is preliminary data.</text>
</comment>
<evidence type="ECO:0000256" key="4">
    <source>
        <dbReference type="ARBA" id="ARBA00023136"/>
    </source>
</evidence>
<protein>
    <submittedName>
        <fullName evidence="8">Sugar transporter ERD6-like 11</fullName>
    </submittedName>
</protein>
<keyword evidence="3 5" id="KW-1133">Transmembrane helix</keyword>
<comment type="subcellular location">
    <subcellularLocation>
        <location evidence="1">Membrane</location>
        <topology evidence="1">Multi-pass membrane protein</topology>
    </subcellularLocation>
</comment>
<proteinExistence type="predicted"/>
<feature type="domain" description="Major facilitator superfamily (MFS) profile" evidence="7">
    <location>
        <begin position="1"/>
        <end position="125"/>
    </location>
</feature>
<feature type="transmembrane region" description="Helical" evidence="5">
    <location>
        <begin position="26"/>
        <end position="45"/>
    </location>
</feature>
<keyword evidence="4 5" id="KW-0472">Membrane</keyword>
<evidence type="ECO:0000313" key="9">
    <source>
        <dbReference type="Proteomes" id="UP000770661"/>
    </source>
</evidence>
<dbReference type="Pfam" id="PF00083">
    <property type="entry name" value="Sugar_tr"/>
    <property type="match status" value="1"/>
</dbReference>
<name>A0A8J4YCV4_CHIOP</name>
<dbReference type="OrthoDB" id="4142200at2759"/>
<dbReference type="PANTHER" id="PTHR48021:SF1">
    <property type="entry name" value="GH07001P-RELATED"/>
    <property type="match status" value="1"/>
</dbReference>
<feature type="transmembrane region" description="Helical" evidence="5">
    <location>
        <begin position="52"/>
        <end position="75"/>
    </location>
</feature>
<accession>A0A8J4YCV4</accession>
<dbReference type="InterPro" id="IPR005829">
    <property type="entry name" value="Sugar_transporter_CS"/>
</dbReference>
<evidence type="ECO:0000256" key="6">
    <source>
        <dbReference type="SAM" id="SignalP"/>
    </source>
</evidence>
<dbReference type="SUPFAM" id="SSF103473">
    <property type="entry name" value="MFS general substrate transporter"/>
    <property type="match status" value="1"/>
</dbReference>
<keyword evidence="9" id="KW-1185">Reference proteome</keyword>